<dbReference type="PANTHER" id="PTHR34387">
    <property type="entry name" value="SLR1258 PROTEIN"/>
    <property type="match status" value="1"/>
</dbReference>
<evidence type="ECO:0000313" key="3">
    <source>
        <dbReference type="Proteomes" id="UP000242205"/>
    </source>
</evidence>
<evidence type="ECO:0000256" key="1">
    <source>
        <dbReference type="SAM" id="SignalP"/>
    </source>
</evidence>
<feature type="chain" id="PRO_5014351776" evidence="1">
    <location>
        <begin position="27"/>
        <end position="233"/>
    </location>
</feature>
<dbReference type="EMBL" id="CP025682">
    <property type="protein sequence ID" value="AUN95086.1"/>
    <property type="molecule type" value="Genomic_DNA"/>
</dbReference>
<dbReference type="PANTHER" id="PTHR34387:SF1">
    <property type="entry name" value="PERIPLASMIC IMMUNOGENIC PROTEIN"/>
    <property type="match status" value="1"/>
</dbReference>
<evidence type="ECO:0000313" key="2">
    <source>
        <dbReference type="EMBL" id="AUN95086.1"/>
    </source>
</evidence>
<accession>A0A2I6S746</accession>
<dbReference type="Proteomes" id="UP000242205">
    <property type="component" value="Chromosome"/>
</dbReference>
<name>A0A2I6S746_9RHOO</name>
<dbReference type="InterPro" id="IPR052022">
    <property type="entry name" value="26kDa_periplasmic_antigen"/>
</dbReference>
<dbReference type="Gene3D" id="3.30.110.170">
    <property type="entry name" value="Protein of unknown function (DUF541), domain 1"/>
    <property type="match status" value="1"/>
</dbReference>
<reference evidence="2 3" key="1">
    <citation type="submission" date="2018-01" db="EMBL/GenBank/DDBJ databases">
        <authorList>
            <person name="Fu G.-Y."/>
        </authorList>
    </citation>
    <scope>NUCLEOTIDE SEQUENCE [LARGE SCALE GENOMIC DNA]</scope>
    <source>
        <strain evidence="2 3">SY39</strain>
    </source>
</reference>
<dbReference type="Gene3D" id="3.30.70.2970">
    <property type="entry name" value="Protein of unknown function (DUF541), domain 2"/>
    <property type="match status" value="1"/>
</dbReference>
<proteinExistence type="predicted"/>
<keyword evidence="3" id="KW-1185">Reference proteome</keyword>
<dbReference type="Pfam" id="PF04402">
    <property type="entry name" value="SIMPL"/>
    <property type="match status" value="1"/>
</dbReference>
<gene>
    <name evidence="2" type="ORF">C0099_09135</name>
</gene>
<sequence>MKSLAVSRIVAPALLAALMAWPLASAATDPTTIDLSAEAHTSATNDLGRAQLFVEQVDTDTAALAERVKRIIADALELARSAPEVQTSTAGTTTYPVHSRDGERIERWRMRASIELESRDLTALSKLIGRLQQTLAVASVTIEPAADTRAKAADIAAVEAIRAFEERASVLSNTLGMRYRIRHLSVQYPGTGPVYPLLRADRMMTSAEAMPAPIEPGRSEIRVSVAGTIELVE</sequence>
<keyword evidence="1" id="KW-0732">Signal</keyword>
<dbReference type="KEGG" id="atw:C0099_09135"/>
<protein>
    <submittedName>
        <fullName evidence="2">Cyclic nucleotide-binding protein</fullName>
    </submittedName>
</protein>
<dbReference type="InterPro" id="IPR007497">
    <property type="entry name" value="SIMPL/DUF541"/>
</dbReference>
<dbReference type="OrthoDB" id="7062395at2"/>
<dbReference type="AlphaFoldDB" id="A0A2I6S746"/>
<dbReference type="GO" id="GO:0006974">
    <property type="term" value="P:DNA damage response"/>
    <property type="evidence" value="ECO:0007669"/>
    <property type="project" value="TreeGrafter"/>
</dbReference>
<feature type="signal peptide" evidence="1">
    <location>
        <begin position="1"/>
        <end position="26"/>
    </location>
</feature>
<organism evidence="2 3">
    <name type="scientific">Pseudazoarcus pumilus</name>
    <dbReference type="NCBI Taxonomy" id="2067960"/>
    <lineage>
        <taxon>Bacteria</taxon>
        <taxon>Pseudomonadati</taxon>
        <taxon>Pseudomonadota</taxon>
        <taxon>Betaproteobacteria</taxon>
        <taxon>Rhodocyclales</taxon>
        <taxon>Zoogloeaceae</taxon>
        <taxon>Pseudazoarcus</taxon>
    </lineage>
</organism>
<dbReference type="RefSeq" id="WP_102247152.1">
    <property type="nucleotide sequence ID" value="NZ_CP025682.1"/>
</dbReference>